<dbReference type="SUPFAM" id="SSF57756">
    <property type="entry name" value="Retrovirus zinc finger-like domains"/>
    <property type="match status" value="1"/>
</dbReference>
<organism evidence="9 10">
    <name type="scientific">Brassica oleracea var. oleracea</name>
    <dbReference type="NCBI Taxonomy" id="109376"/>
    <lineage>
        <taxon>Eukaryota</taxon>
        <taxon>Viridiplantae</taxon>
        <taxon>Streptophyta</taxon>
        <taxon>Embryophyta</taxon>
        <taxon>Tracheophyta</taxon>
        <taxon>Spermatophyta</taxon>
        <taxon>Magnoliopsida</taxon>
        <taxon>eudicotyledons</taxon>
        <taxon>Gunneridae</taxon>
        <taxon>Pentapetalae</taxon>
        <taxon>rosids</taxon>
        <taxon>malvids</taxon>
        <taxon>Brassicales</taxon>
        <taxon>Brassicaceae</taxon>
        <taxon>Brassiceae</taxon>
        <taxon>Brassica</taxon>
    </lineage>
</organism>
<feature type="compositionally biased region" description="Low complexity" evidence="6">
    <location>
        <begin position="246"/>
        <end position="269"/>
    </location>
</feature>
<keyword evidence="3" id="KW-0064">Aspartyl protease</keyword>
<dbReference type="Pfam" id="PF07727">
    <property type="entry name" value="RVT_2"/>
    <property type="match status" value="1"/>
</dbReference>
<evidence type="ECO:0000313" key="9">
    <source>
        <dbReference type="EnsemblPlants" id="Bo3g019830.1"/>
    </source>
</evidence>
<keyword evidence="2" id="KW-0479">Metal-binding</keyword>
<evidence type="ECO:0000256" key="4">
    <source>
        <dbReference type="ARBA" id="ARBA00022801"/>
    </source>
</evidence>
<dbReference type="InterPro" id="IPR012337">
    <property type="entry name" value="RNaseH-like_sf"/>
</dbReference>
<dbReference type="Pfam" id="PF25597">
    <property type="entry name" value="SH3_retrovirus"/>
    <property type="match status" value="1"/>
</dbReference>
<evidence type="ECO:0000256" key="6">
    <source>
        <dbReference type="SAM" id="MobiDB-lite"/>
    </source>
</evidence>
<evidence type="ECO:0000259" key="8">
    <source>
        <dbReference type="PROSITE" id="PS50994"/>
    </source>
</evidence>
<dbReference type="Pfam" id="PF14223">
    <property type="entry name" value="Retrotran_gag_2"/>
    <property type="match status" value="1"/>
</dbReference>
<dbReference type="STRING" id="109376.A0A0D3B353"/>
<dbReference type="Gene3D" id="3.30.420.10">
    <property type="entry name" value="Ribonuclease H-like superfamily/Ribonuclease H"/>
    <property type="match status" value="1"/>
</dbReference>
<keyword evidence="1" id="KW-0645">Protease</keyword>
<name>A0A0D3B353_BRAOL</name>
<reference evidence="9 10" key="1">
    <citation type="journal article" date="2014" name="Genome Biol.">
        <title>Transcriptome and methylome profiling reveals relics of genome dominance in the mesopolyploid Brassica oleracea.</title>
        <authorList>
            <person name="Parkin I.A."/>
            <person name="Koh C."/>
            <person name="Tang H."/>
            <person name="Robinson S.J."/>
            <person name="Kagale S."/>
            <person name="Clarke W.E."/>
            <person name="Town C.D."/>
            <person name="Nixon J."/>
            <person name="Krishnakumar V."/>
            <person name="Bidwell S.L."/>
            <person name="Denoeud F."/>
            <person name="Belcram H."/>
            <person name="Links M.G."/>
            <person name="Just J."/>
            <person name="Clarke C."/>
            <person name="Bender T."/>
            <person name="Huebert T."/>
            <person name="Mason A.S."/>
            <person name="Pires J.C."/>
            <person name="Barker G."/>
            <person name="Moore J."/>
            <person name="Walley P.G."/>
            <person name="Manoli S."/>
            <person name="Batley J."/>
            <person name="Edwards D."/>
            <person name="Nelson M.N."/>
            <person name="Wang X."/>
            <person name="Paterson A.H."/>
            <person name="King G."/>
            <person name="Bancroft I."/>
            <person name="Chalhoub B."/>
            <person name="Sharpe A.G."/>
        </authorList>
    </citation>
    <scope>NUCLEOTIDE SEQUENCE</scope>
    <source>
        <strain evidence="9 10">cv. TO1000</strain>
    </source>
</reference>
<dbReference type="InterPro" id="IPR036397">
    <property type="entry name" value="RNaseH_sf"/>
</dbReference>
<evidence type="ECO:0000256" key="2">
    <source>
        <dbReference type="ARBA" id="ARBA00022723"/>
    </source>
</evidence>
<feature type="domain" description="Integrase catalytic" evidence="8">
    <location>
        <begin position="521"/>
        <end position="697"/>
    </location>
</feature>
<dbReference type="InterPro" id="IPR057670">
    <property type="entry name" value="SH3_retrovirus"/>
</dbReference>
<protein>
    <recommendedName>
        <fullName evidence="11">Polyprotein</fullName>
    </recommendedName>
</protein>
<feature type="region of interest" description="Disordered" evidence="6">
    <location>
        <begin position="195"/>
        <end position="269"/>
    </location>
</feature>
<dbReference type="InterPro" id="IPR013103">
    <property type="entry name" value="RVT_2"/>
</dbReference>
<dbReference type="InterPro" id="IPR036875">
    <property type="entry name" value="Znf_CCHC_sf"/>
</dbReference>
<keyword evidence="5" id="KW-0862">Zinc</keyword>
<keyword evidence="4" id="KW-0378">Hydrolase</keyword>
<dbReference type="GO" id="GO:0004190">
    <property type="term" value="F:aspartic-type endopeptidase activity"/>
    <property type="evidence" value="ECO:0007669"/>
    <property type="project" value="UniProtKB-KW"/>
</dbReference>
<dbReference type="Gramene" id="Bo3g019830.1">
    <property type="protein sequence ID" value="Bo3g019830.1"/>
    <property type="gene ID" value="Bo3g019830"/>
</dbReference>
<dbReference type="InterPro" id="IPR039537">
    <property type="entry name" value="Retrotran_Ty1/copia-like"/>
</dbReference>
<dbReference type="Proteomes" id="UP000032141">
    <property type="component" value="Chromosome C3"/>
</dbReference>
<evidence type="ECO:0000313" key="10">
    <source>
        <dbReference type="Proteomes" id="UP000032141"/>
    </source>
</evidence>
<reference evidence="9" key="2">
    <citation type="submission" date="2015-03" db="UniProtKB">
        <authorList>
            <consortium name="EnsemblPlants"/>
        </authorList>
    </citation>
    <scope>IDENTIFICATION</scope>
</reference>
<keyword evidence="10" id="KW-1185">Reference proteome</keyword>
<evidence type="ECO:0000256" key="1">
    <source>
        <dbReference type="ARBA" id="ARBA00022670"/>
    </source>
</evidence>
<dbReference type="PROSITE" id="PS50994">
    <property type="entry name" value="INTEGRASE"/>
    <property type="match status" value="1"/>
</dbReference>
<feature type="compositionally biased region" description="Basic residues" evidence="6">
    <location>
        <begin position="230"/>
        <end position="245"/>
    </location>
</feature>
<dbReference type="InterPro" id="IPR043502">
    <property type="entry name" value="DNA/RNA_pol_sf"/>
</dbReference>
<dbReference type="GO" id="GO:0003676">
    <property type="term" value="F:nucleic acid binding"/>
    <property type="evidence" value="ECO:0007669"/>
    <property type="project" value="InterPro"/>
</dbReference>
<sequence>MGDIVAAKSNIKSSGTSIQCPLLNDTNYTVWTMRMEAALRVHKVWEAIDPGEAKGEKNDVARALLFQSIPEALILQVGNLVTAKEIWEAISTRHVGADRVRKARLQTLIADFSRLKMKETDSIDSFVGKIRELSTKSAALGQIIEEPKIVEKFLQSLPRKKYIHIVAALEQVLDLDKTGFEDVVGRLKAYEERIAEDETEKQEDQEQSKLMYANADRPTQTQERYDSSRGRGRGGRYGNRGRGRGRQYYQQNGGYQRNGGQQQQSGGYYQERDASKVVCFRCDKMGHFAMHCPDRLLKLQETNESEAETTHEADELMMNEVVFLNERNVIPSKLNTSSNIDNLWYLDNGASNHMTGNLEFFTKIDRRVTGKVRFGDDSRIDIKGKGSIIFLTKNGERKELSDIYFIPNLRSNILSLGQATESGCEVRMKDDCLLLYDREGRLLVKAKRALNRLYKVAMEVENTRCLQLVHLKESSKWHARLGHIGLSNLKKMVDKNLVIGMPKFGVEKEICEACLRGKQIRESFPQASSYRASRVLELIHGDLCGPITPQTAGSNRYVFVLIDDHSRYMWSILMKEKSEAFTKFKRFRSLVEQETGLKIKTFRTDRGGEFTSQEFKDYCESSGISRHLTAPYSPQQNGVVERRNRTLLEMTRSILKAMDVPNYLWGEAVRHATYLINRIPTRTLLLQTPYESYRGKKPCIEHIRVFGCVGHVKVDKPHLRKLDDRSRPLVHLGIEPGSKAYRLLDPSTRRIIVSRDVVFCEEQSWKWRKTEKEPHTEMGVIDFANKEDRNDDASSGVSIKDEESEEDEKNLDQPPEILRRSTRIINKPSYLDDYELLCEEDEQYDLLCEAEFENLLMLINEEPWSYGEAKEKKVWRDACKEEIKSIEKNNTWTLVDLPSTCKAIGLKWVFKVKKNADGSINKYKARLVAKGYIQKHGVDFDEVFAPVARIETVRLIIGMAASHRWELHHLDVKTAFLYGELKEEVYVKQPEGFVVKGSENKVYKLRKALYGLRQAPRAWNEKLHTVLCELNFERCLKEPSLYRKKQHEDLLLVAVYVDDLLVAGSNIEMIHEFKRAMAAKFEMSDLGRLSYYLGIEVIQREGSIILSQERYATRILEEAGLMGCNSAHIPMDAGVKLGKAEKEEGVDEREYRRNIGCLRYLLHTRPDLACSVGILSRYMHNPKVSHNVALKQVLRYLAGTLSYGLVFEAKSDESLVGYSDSSYNVDPDDGKSTTGHIFYLGGNPITWCSQKQEIVALSSCEAEFMAATETAKQAIWLQDLLNEVLGRPGKIVVIKIDNKSAIALSKNPVFHGRSKHIHTRFHFIRECVEKGLVNVEHVAGVRQKADILTKALGRVKFVEMRSLIGVQDLKREDFKLKGESVEISMK</sequence>
<dbReference type="InterPro" id="IPR054722">
    <property type="entry name" value="PolX-like_BBD"/>
</dbReference>
<evidence type="ECO:0000256" key="3">
    <source>
        <dbReference type="ARBA" id="ARBA00022750"/>
    </source>
</evidence>
<keyword evidence="5" id="KW-0863">Zinc-finger</keyword>
<dbReference type="EnsemblPlants" id="Bo3g019830.1">
    <property type="protein sequence ID" value="Bo3g019830.1"/>
    <property type="gene ID" value="Bo3g019830"/>
</dbReference>
<dbReference type="SUPFAM" id="SSF53098">
    <property type="entry name" value="Ribonuclease H-like"/>
    <property type="match status" value="1"/>
</dbReference>
<accession>A0A0D3B353</accession>
<dbReference type="InterPro" id="IPR025724">
    <property type="entry name" value="GAG-pre-integrase_dom"/>
</dbReference>
<evidence type="ECO:0008006" key="11">
    <source>
        <dbReference type="Google" id="ProtNLM"/>
    </source>
</evidence>
<dbReference type="PANTHER" id="PTHR42648">
    <property type="entry name" value="TRANSPOSASE, PUTATIVE-RELATED"/>
    <property type="match status" value="1"/>
</dbReference>
<dbReference type="SUPFAM" id="SSF56672">
    <property type="entry name" value="DNA/RNA polymerases"/>
    <property type="match status" value="1"/>
</dbReference>
<dbReference type="Pfam" id="PF13976">
    <property type="entry name" value="gag_pre-integrs"/>
    <property type="match status" value="1"/>
</dbReference>
<dbReference type="eggNOG" id="KOG0017">
    <property type="taxonomic scope" value="Eukaryota"/>
</dbReference>
<dbReference type="SMART" id="SM00343">
    <property type="entry name" value="ZnF_C2HC"/>
    <property type="match status" value="1"/>
</dbReference>
<dbReference type="CDD" id="cd09272">
    <property type="entry name" value="RNase_HI_RT_Ty1"/>
    <property type="match status" value="1"/>
</dbReference>
<dbReference type="InterPro" id="IPR001878">
    <property type="entry name" value="Znf_CCHC"/>
</dbReference>
<evidence type="ECO:0000256" key="5">
    <source>
        <dbReference type="PROSITE-ProRule" id="PRU00047"/>
    </source>
</evidence>
<dbReference type="InterPro" id="IPR001584">
    <property type="entry name" value="Integrase_cat-core"/>
</dbReference>
<dbReference type="GO" id="GO:0015074">
    <property type="term" value="P:DNA integration"/>
    <property type="evidence" value="ECO:0007669"/>
    <property type="project" value="InterPro"/>
</dbReference>
<dbReference type="HOGENOM" id="CLU_001650_5_0_1"/>
<feature type="domain" description="CCHC-type" evidence="7">
    <location>
        <begin position="279"/>
        <end position="294"/>
    </location>
</feature>
<dbReference type="Pfam" id="PF22936">
    <property type="entry name" value="Pol_BBD"/>
    <property type="match status" value="1"/>
</dbReference>
<dbReference type="OMA" id="IHERTAP"/>
<dbReference type="PANTHER" id="PTHR42648:SF25">
    <property type="entry name" value="RNA-DIRECTED DNA POLYMERASE"/>
    <property type="match status" value="1"/>
</dbReference>
<dbReference type="PROSITE" id="PS50158">
    <property type="entry name" value="ZF_CCHC"/>
    <property type="match status" value="1"/>
</dbReference>
<dbReference type="Gene3D" id="4.10.60.10">
    <property type="entry name" value="Zinc finger, CCHC-type"/>
    <property type="match status" value="1"/>
</dbReference>
<dbReference type="GO" id="GO:0006508">
    <property type="term" value="P:proteolysis"/>
    <property type="evidence" value="ECO:0007669"/>
    <property type="project" value="UniProtKB-KW"/>
</dbReference>
<proteinExistence type="predicted"/>
<dbReference type="Pfam" id="PF00665">
    <property type="entry name" value="rve"/>
    <property type="match status" value="1"/>
</dbReference>
<dbReference type="GO" id="GO:0008270">
    <property type="term" value="F:zinc ion binding"/>
    <property type="evidence" value="ECO:0007669"/>
    <property type="project" value="UniProtKB-KW"/>
</dbReference>
<evidence type="ECO:0000259" key="7">
    <source>
        <dbReference type="PROSITE" id="PS50158"/>
    </source>
</evidence>
<feature type="region of interest" description="Disordered" evidence="6">
    <location>
        <begin position="782"/>
        <end position="813"/>
    </location>
</feature>